<dbReference type="Proteomes" id="UP000032141">
    <property type="component" value="Chromosome C5"/>
</dbReference>
<dbReference type="HOGENOM" id="CLU_2870708_0_0_1"/>
<sequence>MNGKGSEKQEHTTMETCLASKDVKSFDLPKKKLMLRLDTFGIKTNEEVIVNTRRNYMDGHISQL</sequence>
<reference evidence="1" key="2">
    <citation type="submission" date="2015-03" db="UniProtKB">
        <authorList>
            <consortium name="EnsemblPlants"/>
        </authorList>
    </citation>
    <scope>IDENTIFICATION</scope>
</reference>
<dbReference type="Gramene" id="Bo5g103680.1">
    <property type="protein sequence ID" value="Bo5g103680.1"/>
    <property type="gene ID" value="Bo5g103680"/>
</dbReference>
<reference evidence="1 2" key="1">
    <citation type="journal article" date="2014" name="Genome Biol.">
        <title>Transcriptome and methylome profiling reveals relics of genome dominance in the mesopolyploid Brassica oleracea.</title>
        <authorList>
            <person name="Parkin I.A."/>
            <person name="Koh C."/>
            <person name="Tang H."/>
            <person name="Robinson S.J."/>
            <person name="Kagale S."/>
            <person name="Clarke W.E."/>
            <person name="Town C.D."/>
            <person name="Nixon J."/>
            <person name="Krishnakumar V."/>
            <person name="Bidwell S.L."/>
            <person name="Denoeud F."/>
            <person name="Belcram H."/>
            <person name="Links M.G."/>
            <person name="Just J."/>
            <person name="Clarke C."/>
            <person name="Bender T."/>
            <person name="Huebert T."/>
            <person name="Mason A.S."/>
            <person name="Pires J.C."/>
            <person name="Barker G."/>
            <person name="Moore J."/>
            <person name="Walley P.G."/>
            <person name="Manoli S."/>
            <person name="Batley J."/>
            <person name="Edwards D."/>
            <person name="Nelson M.N."/>
            <person name="Wang X."/>
            <person name="Paterson A.H."/>
            <person name="King G."/>
            <person name="Bancroft I."/>
            <person name="Chalhoub B."/>
            <person name="Sharpe A.G."/>
        </authorList>
    </citation>
    <scope>NUCLEOTIDE SEQUENCE</scope>
    <source>
        <strain evidence="1 2">cv. TO1000</strain>
    </source>
</reference>
<organism evidence="1 2">
    <name type="scientific">Brassica oleracea var. oleracea</name>
    <dbReference type="NCBI Taxonomy" id="109376"/>
    <lineage>
        <taxon>Eukaryota</taxon>
        <taxon>Viridiplantae</taxon>
        <taxon>Streptophyta</taxon>
        <taxon>Embryophyta</taxon>
        <taxon>Tracheophyta</taxon>
        <taxon>Spermatophyta</taxon>
        <taxon>Magnoliopsida</taxon>
        <taxon>eudicotyledons</taxon>
        <taxon>Gunneridae</taxon>
        <taxon>Pentapetalae</taxon>
        <taxon>rosids</taxon>
        <taxon>malvids</taxon>
        <taxon>Brassicales</taxon>
        <taxon>Brassicaceae</taxon>
        <taxon>Brassiceae</taxon>
        <taxon>Brassica</taxon>
    </lineage>
</organism>
<name>A0A0D3CHR1_BRAOL</name>
<evidence type="ECO:0000313" key="1">
    <source>
        <dbReference type="EnsemblPlants" id="Bo5g103680.1"/>
    </source>
</evidence>
<evidence type="ECO:0000313" key="2">
    <source>
        <dbReference type="Proteomes" id="UP000032141"/>
    </source>
</evidence>
<dbReference type="EnsemblPlants" id="Bo5g103680.1">
    <property type="protein sequence ID" value="Bo5g103680.1"/>
    <property type="gene ID" value="Bo5g103680"/>
</dbReference>
<keyword evidence="2" id="KW-1185">Reference proteome</keyword>
<dbReference type="AlphaFoldDB" id="A0A0D3CHR1"/>
<accession>A0A0D3CHR1</accession>
<proteinExistence type="predicted"/>
<protein>
    <submittedName>
        <fullName evidence="1">Uncharacterized protein</fullName>
    </submittedName>
</protein>